<keyword evidence="3 7" id="KW-0479">Metal-binding</keyword>
<evidence type="ECO:0000256" key="5">
    <source>
        <dbReference type="ARBA" id="ARBA00022801"/>
    </source>
</evidence>
<dbReference type="EMBL" id="JACHVB010000020">
    <property type="protein sequence ID" value="MBC2594232.1"/>
    <property type="molecule type" value="Genomic_DNA"/>
</dbReference>
<dbReference type="RefSeq" id="WP_185675214.1">
    <property type="nucleotide sequence ID" value="NZ_JACHVB010000020.1"/>
</dbReference>
<evidence type="ECO:0000313" key="8">
    <source>
        <dbReference type="EMBL" id="MBC2594232.1"/>
    </source>
</evidence>
<feature type="binding site" evidence="7">
    <location>
        <position position="111"/>
    </location>
    <ligand>
        <name>Zn(2+)</name>
        <dbReference type="ChEBI" id="CHEBI:29105"/>
        <note>catalytic</note>
    </ligand>
</feature>
<evidence type="ECO:0000256" key="6">
    <source>
        <dbReference type="ARBA" id="ARBA00022833"/>
    </source>
</evidence>
<evidence type="ECO:0000256" key="2">
    <source>
        <dbReference type="ARBA" id="ARBA00022722"/>
    </source>
</evidence>
<dbReference type="Proteomes" id="UP000546464">
    <property type="component" value="Unassembled WGS sequence"/>
</dbReference>
<name>A0A842HCU2_9BACT</name>
<keyword evidence="5 7" id="KW-0378">Hydrolase</keyword>
<keyword evidence="7" id="KW-0690">Ribosome biogenesis</keyword>
<comment type="function">
    <text evidence="7">Single strand-specific metallo-endoribonuclease involved in late-stage 70S ribosome quality control and in maturation of the 3' terminus of the 16S rRNA.</text>
</comment>
<comment type="cofactor">
    <cofactor evidence="7">
        <name>Zn(2+)</name>
        <dbReference type="ChEBI" id="CHEBI:29105"/>
    </cofactor>
    <text evidence="7">Binds 1 zinc ion.</text>
</comment>
<dbReference type="GO" id="GO:0005737">
    <property type="term" value="C:cytoplasm"/>
    <property type="evidence" value="ECO:0007669"/>
    <property type="project" value="UniProtKB-SubCell"/>
</dbReference>
<keyword evidence="4 7" id="KW-0255">Endonuclease</keyword>
<evidence type="ECO:0000256" key="7">
    <source>
        <dbReference type="HAMAP-Rule" id="MF_00009"/>
    </source>
</evidence>
<dbReference type="InterPro" id="IPR002036">
    <property type="entry name" value="YbeY"/>
</dbReference>
<keyword evidence="6 7" id="KW-0862">Zinc</keyword>
<comment type="similarity">
    <text evidence="1 7">Belongs to the endoribonuclease YbeY family.</text>
</comment>
<evidence type="ECO:0000313" key="9">
    <source>
        <dbReference type="Proteomes" id="UP000546464"/>
    </source>
</evidence>
<dbReference type="Gene3D" id="3.40.390.30">
    <property type="entry name" value="Metalloproteases ('zincins'), catalytic domain"/>
    <property type="match status" value="1"/>
</dbReference>
<reference evidence="8 9" key="1">
    <citation type="submission" date="2020-07" db="EMBL/GenBank/DDBJ databases">
        <authorList>
            <person name="Feng X."/>
        </authorList>
    </citation>
    <scope>NUCLEOTIDE SEQUENCE [LARGE SCALE GENOMIC DNA]</scope>
    <source>
        <strain evidence="8 9">JCM31066</strain>
    </source>
</reference>
<gene>
    <name evidence="7 8" type="primary">ybeY</name>
    <name evidence="8" type="ORF">H5P28_08145</name>
</gene>
<dbReference type="InterPro" id="IPR023091">
    <property type="entry name" value="MetalPrtase_cat_dom_sf_prd"/>
</dbReference>
<keyword evidence="7" id="KW-0963">Cytoplasm</keyword>
<keyword evidence="9" id="KW-1185">Reference proteome</keyword>
<dbReference type="GO" id="GO:0006364">
    <property type="term" value="P:rRNA processing"/>
    <property type="evidence" value="ECO:0007669"/>
    <property type="project" value="UniProtKB-UniRule"/>
</dbReference>
<comment type="subcellular location">
    <subcellularLocation>
        <location evidence="7">Cytoplasm</location>
    </subcellularLocation>
</comment>
<dbReference type="Pfam" id="PF02130">
    <property type="entry name" value="YbeY"/>
    <property type="match status" value="1"/>
</dbReference>
<evidence type="ECO:0000256" key="4">
    <source>
        <dbReference type="ARBA" id="ARBA00022759"/>
    </source>
</evidence>
<accession>A0A842HCU2</accession>
<keyword evidence="7" id="KW-0698">rRNA processing</keyword>
<feature type="binding site" evidence="7">
    <location>
        <position position="115"/>
    </location>
    <ligand>
        <name>Zn(2+)</name>
        <dbReference type="ChEBI" id="CHEBI:29105"/>
        <note>catalytic</note>
    </ligand>
</feature>
<dbReference type="AlphaFoldDB" id="A0A842HCU2"/>
<evidence type="ECO:0000256" key="1">
    <source>
        <dbReference type="ARBA" id="ARBA00010875"/>
    </source>
</evidence>
<feature type="binding site" evidence="7">
    <location>
        <position position="121"/>
    </location>
    <ligand>
        <name>Zn(2+)</name>
        <dbReference type="ChEBI" id="CHEBI:29105"/>
        <note>catalytic</note>
    </ligand>
</feature>
<dbReference type="EC" id="3.1.-.-" evidence="7"/>
<evidence type="ECO:0000256" key="3">
    <source>
        <dbReference type="ARBA" id="ARBA00022723"/>
    </source>
</evidence>
<dbReference type="GO" id="GO:0008270">
    <property type="term" value="F:zinc ion binding"/>
    <property type="evidence" value="ECO:0007669"/>
    <property type="project" value="UniProtKB-UniRule"/>
</dbReference>
<dbReference type="SUPFAM" id="SSF55486">
    <property type="entry name" value="Metalloproteases ('zincins'), catalytic domain"/>
    <property type="match status" value="1"/>
</dbReference>
<dbReference type="NCBIfam" id="TIGR00043">
    <property type="entry name" value="rRNA maturation RNase YbeY"/>
    <property type="match status" value="1"/>
</dbReference>
<dbReference type="GO" id="GO:0004222">
    <property type="term" value="F:metalloendopeptidase activity"/>
    <property type="evidence" value="ECO:0007669"/>
    <property type="project" value="InterPro"/>
</dbReference>
<organism evidence="8 9">
    <name type="scientific">Ruficoccus amylovorans</name>
    <dbReference type="NCBI Taxonomy" id="1804625"/>
    <lineage>
        <taxon>Bacteria</taxon>
        <taxon>Pseudomonadati</taxon>
        <taxon>Verrucomicrobiota</taxon>
        <taxon>Opitutia</taxon>
        <taxon>Puniceicoccales</taxon>
        <taxon>Cerasicoccaceae</taxon>
        <taxon>Ruficoccus</taxon>
    </lineage>
</organism>
<proteinExistence type="inferred from homology"/>
<protein>
    <recommendedName>
        <fullName evidence="7">Endoribonuclease YbeY</fullName>
        <ecNumber evidence="7">3.1.-.-</ecNumber>
    </recommendedName>
</protein>
<comment type="caution">
    <text evidence="8">The sequence shown here is derived from an EMBL/GenBank/DDBJ whole genome shotgun (WGS) entry which is preliminary data.</text>
</comment>
<keyword evidence="2 7" id="KW-0540">Nuclease</keyword>
<dbReference type="GO" id="GO:0004521">
    <property type="term" value="F:RNA endonuclease activity"/>
    <property type="evidence" value="ECO:0007669"/>
    <property type="project" value="UniProtKB-UniRule"/>
</dbReference>
<dbReference type="HAMAP" id="MF_00009">
    <property type="entry name" value="Endoribonucl_YbeY"/>
    <property type="match status" value="1"/>
</dbReference>
<sequence>MPRQIQLSQPSSELLTYDEEAVAGLFHRLDQWPAHRVPDGEISVAFLEHTAMAEVHGQFLDDATPTDVITFDGDPEMDFGGEICVGAEQAMETGPEHGNTLSQELSLYLVHGWLHLAGLDDRNEADRAQMRLAESQALAYLESTGGLPEFRPIL</sequence>